<dbReference type="Proteomes" id="UP000306740">
    <property type="component" value="Unassembled WGS sequence"/>
</dbReference>
<organism evidence="1 2">
    <name type="scientific">Mumia zhuanghuii</name>
    <dbReference type="NCBI Taxonomy" id="2585211"/>
    <lineage>
        <taxon>Bacteria</taxon>
        <taxon>Bacillati</taxon>
        <taxon>Actinomycetota</taxon>
        <taxon>Actinomycetes</taxon>
        <taxon>Propionibacteriales</taxon>
        <taxon>Nocardioidaceae</taxon>
        <taxon>Mumia</taxon>
    </lineage>
</organism>
<dbReference type="RefSeq" id="WP_139107327.1">
    <property type="nucleotide sequence ID" value="NZ_VDFR01000234.1"/>
</dbReference>
<proteinExistence type="predicted"/>
<gene>
    <name evidence="1" type="ORF">FHE65_33945</name>
</gene>
<dbReference type="EMBL" id="VDFR01000234">
    <property type="protein sequence ID" value="TNC28426.1"/>
    <property type="molecule type" value="Genomic_DNA"/>
</dbReference>
<comment type="caution">
    <text evidence="1">The sequence shown here is derived from an EMBL/GenBank/DDBJ whole genome shotgun (WGS) entry which is preliminary data.</text>
</comment>
<reference evidence="1 2" key="1">
    <citation type="submission" date="2019-05" db="EMBL/GenBank/DDBJ databases">
        <title>Mumia sp. nov., isolated from the intestinal contents of plateau pika (Ochotona curzoniae) in the Qinghai-Tibet plateau of China.</title>
        <authorList>
            <person name="Tian Z."/>
        </authorList>
    </citation>
    <scope>NUCLEOTIDE SEQUENCE [LARGE SCALE GENOMIC DNA]</scope>
    <source>
        <strain evidence="2">527</strain>
    </source>
</reference>
<dbReference type="AlphaFoldDB" id="A0A5C4M7D7"/>
<name>A0A5C4M7D7_9ACTN</name>
<accession>A0A5C4M7D7</accession>
<evidence type="ECO:0000313" key="2">
    <source>
        <dbReference type="Proteomes" id="UP000306740"/>
    </source>
</evidence>
<protein>
    <submittedName>
        <fullName evidence="1">Uncharacterized protein</fullName>
    </submittedName>
</protein>
<evidence type="ECO:0000313" key="1">
    <source>
        <dbReference type="EMBL" id="TNC28426.1"/>
    </source>
</evidence>
<sequence>MEVQLGCWPKMWAEHVRVLPTRLVAERVVGTMLLRMCCVPVYLMLKPWELEPCMKKAGRAHFVPVKCWYLPPRWTDDARLPLERLTMCVLLTQATPPLPQLMPGLPELLRGVGRHGTRVSCVLYRLGTAWLLLYAVDWRSTVKVFLVPVVLRGQRVVPRPQLFRR</sequence>